<proteinExistence type="predicted"/>
<feature type="transmembrane region" description="Helical" evidence="1">
    <location>
        <begin position="20"/>
        <end position="40"/>
    </location>
</feature>
<name>A0ABY5PME6_9ACTN</name>
<dbReference type="RefSeq" id="WP_353866175.1">
    <property type="nucleotide sequence ID" value="NZ_CP088295.1"/>
</dbReference>
<dbReference type="Proteomes" id="UP001058860">
    <property type="component" value="Chromosome"/>
</dbReference>
<sequence length="81" mass="8566">MKSLASVTLAGLMSQPLAMTALGLLVIVAAVIVVAGFVALKHTRVVELLGKLAGGVLFLMLLTLLLTAIYEFGRWLDSIKL</sequence>
<organism evidence="2 3">
    <name type="scientific">Svornostia abyssi</name>
    <dbReference type="NCBI Taxonomy" id="2898438"/>
    <lineage>
        <taxon>Bacteria</taxon>
        <taxon>Bacillati</taxon>
        <taxon>Actinomycetota</taxon>
        <taxon>Thermoleophilia</taxon>
        <taxon>Solirubrobacterales</taxon>
        <taxon>Baekduiaceae</taxon>
        <taxon>Svornostia</taxon>
    </lineage>
</organism>
<accession>A0ABY5PME6</accession>
<evidence type="ECO:0000313" key="2">
    <source>
        <dbReference type="EMBL" id="UUY05730.1"/>
    </source>
</evidence>
<keyword evidence="1" id="KW-1133">Transmembrane helix</keyword>
<keyword evidence="3" id="KW-1185">Reference proteome</keyword>
<evidence type="ECO:0000313" key="3">
    <source>
        <dbReference type="Proteomes" id="UP001058860"/>
    </source>
</evidence>
<evidence type="ECO:0000256" key="1">
    <source>
        <dbReference type="SAM" id="Phobius"/>
    </source>
</evidence>
<protein>
    <submittedName>
        <fullName evidence="2">Uncharacterized protein</fullName>
    </submittedName>
</protein>
<keyword evidence="1" id="KW-0812">Transmembrane</keyword>
<keyword evidence="1" id="KW-0472">Membrane</keyword>
<reference evidence="3" key="1">
    <citation type="submission" date="2021-11" db="EMBL/GenBank/DDBJ databases">
        <title>Cultivation dependent microbiological survey of springs from the worlds oldest radium mine currently devoted to the extraction of radon-saturated water.</title>
        <authorList>
            <person name="Kapinusova G."/>
            <person name="Smrhova T."/>
            <person name="Strejcek M."/>
            <person name="Suman J."/>
            <person name="Jani K."/>
            <person name="Pajer P."/>
            <person name="Uhlik O."/>
        </authorList>
    </citation>
    <scope>NUCLEOTIDE SEQUENCE [LARGE SCALE GENOMIC DNA]</scope>
    <source>
        <strain evidence="3">J379</strain>
    </source>
</reference>
<gene>
    <name evidence="2" type="ORF">LRS13_09480</name>
</gene>
<dbReference type="EMBL" id="CP088295">
    <property type="protein sequence ID" value="UUY05730.1"/>
    <property type="molecule type" value="Genomic_DNA"/>
</dbReference>
<feature type="transmembrane region" description="Helical" evidence="1">
    <location>
        <begin position="52"/>
        <end position="72"/>
    </location>
</feature>